<dbReference type="GO" id="GO:0008270">
    <property type="term" value="F:zinc ion binding"/>
    <property type="evidence" value="ECO:0007669"/>
    <property type="project" value="UniProtKB-KW"/>
</dbReference>
<name>A0A6G3MFY7_HENSL</name>
<dbReference type="SUPFAM" id="SSF57667">
    <property type="entry name" value="beta-beta-alpha zinc fingers"/>
    <property type="match status" value="1"/>
</dbReference>
<reference evidence="5" key="1">
    <citation type="submission" date="2018-11" db="EMBL/GenBank/DDBJ databases">
        <title>Henneguya salminicola genome and transcriptome.</title>
        <authorList>
            <person name="Yahalomi D."/>
            <person name="Atkinson S.D."/>
            <person name="Neuhof M."/>
            <person name="Chang E.S."/>
            <person name="Philippe H."/>
            <person name="Cartwright P."/>
            <person name="Bartholomew J.L."/>
            <person name="Huchon D."/>
        </authorList>
    </citation>
    <scope>NUCLEOTIDE SEQUENCE</scope>
    <source>
        <strain evidence="5">Hz1</strain>
        <tissue evidence="5">Whole</tissue>
    </source>
</reference>
<evidence type="ECO:0000256" key="1">
    <source>
        <dbReference type="ARBA" id="ARBA00022723"/>
    </source>
</evidence>
<dbReference type="InterPro" id="IPR022776">
    <property type="entry name" value="TRM13/UPF0224_CHHC_Znf_dom"/>
</dbReference>
<feature type="domain" description="CHHC U11-48K-type" evidence="4">
    <location>
        <begin position="14"/>
        <end position="41"/>
    </location>
</feature>
<evidence type="ECO:0000256" key="2">
    <source>
        <dbReference type="ARBA" id="ARBA00022771"/>
    </source>
</evidence>
<organism evidence="5">
    <name type="scientific">Henneguya salminicola</name>
    <name type="common">Myxosporean</name>
    <dbReference type="NCBI Taxonomy" id="69463"/>
    <lineage>
        <taxon>Eukaryota</taxon>
        <taxon>Metazoa</taxon>
        <taxon>Cnidaria</taxon>
        <taxon>Myxozoa</taxon>
        <taxon>Myxosporea</taxon>
        <taxon>Bivalvulida</taxon>
        <taxon>Platysporina</taxon>
        <taxon>Myxobolidae</taxon>
        <taxon>Henneguya</taxon>
    </lineage>
</organism>
<keyword evidence="3" id="KW-0862">Zinc</keyword>
<dbReference type="PROSITE" id="PS51800">
    <property type="entry name" value="ZF_CHHC_U11_48K"/>
    <property type="match status" value="1"/>
</dbReference>
<accession>A0A6G3MFY7</accession>
<protein>
    <submittedName>
        <fullName evidence="5">Gametocyte-specific factor 1 (Trinotate prediction)</fullName>
    </submittedName>
</protein>
<proteinExistence type="predicted"/>
<dbReference type="PANTHER" id="PTHR21402:SF5">
    <property type="entry name" value="GAMETOCYTE SPECIFIC FACTOR 1"/>
    <property type="match status" value="1"/>
</dbReference>
<dbReference type="InterPro" id="IPR036236">
    <property type="entry name" value="Znf_C2H2_sf"/>
</dbReference>
<dbReference type="AlphaFoldDB" id="A0A6G3MFY7"/>
<evidence type="ECO:0000313" key="5">
    <source>
        <dbReference type="EMBL" id="NDJ92952.1"/>
    </source>
</evidence>
<dbReference type="InterPro" id="IPR051591">
    <property type="entry name" value="UPF0224_FAM112_RNA_Proc"/>
</dbReference>
<keyword evidence="2" id="KW-0863">Zinc-finger</keyword>
<dbReference type="Pfam" id="PF05253">
    <property type="entry name" value="zf-U11-48K"/>
    <property type="match status" value="1"/>
</dbReference>
<sequence length="190" mass="21785">MFSGKAYGLDMNDYIRCPYDEKHFVTIKRFPYHFTKCKKSIRYSLMIYKSSHLKFLTCPFCSTHAVPAEDFEKHINACSNKNSYVEYKKIDTKIKISANTKGHSNEEYWDLNDQNKSKFSLSNLPEAENSKADSDSNFVVISDTEESHEQPFFSQFFDAPVEEKGSNTKQLGGSVLQPLNLLVLNSLYGS</sequence>
<evidence type="ECO:0000259" key="4">
    <source>
        <dbReference type="PROSITE" id="PS51800"/>
    </source>
</evidence>
<dbReference type="EMBL" id="GHBP01001981">
    <property type="protein sequence ID" value="NDJ92952.1"/>
    <property type="molecule type" value="Transcribed_RNA"/>
</dbReference>
<dbReference type="PANTHER" id="PTHR21402">
    <property type="entry name" value="GAMETOCYTE SPECIFIC FACTOR 1-RELATED"/>
    <property type="match status" value="1"/>
</dbReference>
<evidence type="ECO:0000256" key="3">
    <source>
        <dbReference type="ARBA" id="ARBA00022833"/>
    </source>
</evidence>
<keyword evidence="1" id="KW-0479">Metal-binding</keyword>